<keyword evidence="1" id="KW-0805">Transcription regulation</keyword>
<organism evidence="6 7">
    <name type="scientific">Asticcacaulis aquaticus</name>
    <dbReference type="NCBI Taxonomy" id="2984212"/>
    <lineage>
        <taxon>Bacteria</taxon>
        <taxon>Pseudomonadati</taxon>
        <taxon>Pseudomonadota</taxon>
        <taxon>Alphaproteobacteria</taxon>
        <taxon>Caulobacterales</taxon>
        <taxon>Caulobacteraceae</taxon>
        <taxon>Asticcacaulis</taxon>
    </lineage>
</organism>
<evidence type="ECO:0000259" key="4">
    <source>
        <dbReference type="PROSITE" id="PS51077"/>
    </source>
</evidence>
<dbReference type="Gene3D" id="1.10.10.10">
    <property type="entry name" value="Winged helix-like DNA-binding domain superfamily/Winged helix DNA-binding domain"/>
    <property type="match status" value="1"/>
</dbReference>
<dbReference type="InterPro" id="IPR036388">
    <property type="entry name" value="WH-like_DNA-bd_sf"/>
</dbReference>
<dbReference type="InterPro" id="IPR029016">
    <property type="entry name" value="GAF-like_dom_sf"/>
</dbReference>
<protein>
    <submittedName>
        <fullName evidence="6">IclR family transcriptional regulator</fullName>
    </submittedName>
</protein>
<evidence type="ECO:0000256" key="3">
    <source>
        <dbReference type="ARBA" id="ARBA00023163"/>
    </source>
</evidence>
<dbReference type="PANTHER" id="PTHR30136:SF7">
    <property type="entry name" value="HTH-TYPE TRANSCRIPTIONAL REGULATOR KDGR-RELATED"/>
    <property type="match status" value="1"/>
</dbReference>
<dbReference type="PROSITE" id="PS51078">
    <property type="entry name" value="ICLR_ED"/>
    <property type="match status" value="1"/>
</dbReference>
<dbReference type="RefSeq" id="WP_272749074.1">
    <property type="nucleotide sequence ID" value="NZ_JAQQKX010000013.1"/>
</dbReference>
<dbReference type="InterPro" id="IPR005471">
    <property type="entry name" value="Tscrpt_reg_IclR_N"/>
</dbReference>
<feature type="domain" description="IclR-ED" evidence="5">
    <location>
        <begin position="84"/>
        <end position="260"/>
    </location>
</feature>
<evidence type="ECO:0000313" key="6">
    <source>
        <dbReference type="EMBL" id="MDC7684603.1"/>
    </source>
</evidence>
<sequence>MARSSTRDDAQPKSQNTYSAPALEKGFNVIELLATAPDGLTLSEIAARLGFNSMSEIFRIIIVMERRGWLAKNPDTDRYTVTHKVLETVFRALPTHELSLVAAPLMLELAHAIQQSCHVVVLNGAKGLVIMRQESPGPTAFVVKRGVTIDAVRTCSGHVLMAFSEPSTAARVLAQNPALPDEERARIEKVRAQGYEMMPSIRTRGVTDMACPIIGLDGYAVGTLTVPFLELIDGSQQVTRKAALEVLKTYAARISQGLGAPVK</sequence>
<dbReference type="PANTHER" id="PTHR30136">
    <property type="entry name" value="HELIX-TURN-HELIX TRANSCRIPTIONAL REGULATOR, ICLR FAMILY"/>
    <property type="match status" value="1"/>
</dbReference>
<evidence type="ECO:0000259" key="5">
    <source>
        <dbReference type="PROSITE" id="PS51078"/>
    </source>
</evidence>
<dbReference type="InterPro" id="IPR014757">
    <property type="entry name" value="Tscrpt_reg_IclR_C"/>
</dbReference>
<evidence type="ECO:0000256" key="2">
    <source>
        <dbReference type="ARBA" id="ARBA00023125"/>
    </source>
</evidence>
<dbReference type="SUPFAM" id="SSF55781">
    <property type="entry name" value="GAF domain-like"/>
    <property type="match status" value="1"/>
</dbReference>
<dbReference type="InterPro" id="IPR050707">
    <property type="entry name" value="HTH_MetabolicPath_Reg"/>
</dbReference>
<proteinExistence type="predicted"/>
<keyword evidence="2" id="KW-0238">DNA-binding</keyword>
<evidence type="ECO:0000256" key="1">
    <source>
        <dbReference type="ARBA" id="ARBA00023015"/>
    </source>
</evidence>
<dbReference type="Proteomes" id="UP001214854">
    <property type="component" value="Unassembled WGS sequence"/>
</dbReference>
<dbReference type="EMBL" id="JAQQKX010000013">
    <property type="protein sequence ID" value="MDC7684603.1"/>
    <property type="molecule type" value="Genomic_DNA"/>
</dbReference>
<evidence type="ECO:0000313" key="7">
    <source>
        <dbReference type="Proteomes" id="UP001214854"/>
    </source>
</evidence>
<dbReference type="PROSITE" id="PS51077">
    <property type="entry name" value="HTH_ICLR"/>
    <property type="match status" value="1"/>
</dbReference>
<feature type="domain" description="HTH iclR-type" evidence="4">
    <location>
        <begin position="20"/>
        <end position="83"/>
    </location>
</feature>
<keyword evidence="7" id="KW-1185">Reference proteome</keyword>
<reference evidence="6 7" key="1">
    <citation type="submission" date="2023-01" db="EMBL/GenBank/DDBJ databases">
        <title>Novel species of the genus Asticcacaulis isolated from rivers.</title>
        <authorList>
            <person name="Lu H."/>
        </authorList>
    </citation>
    <scope>NUCLEOTIDE SEQUENCE [LARGE SCALE GENOMIC DNA]</scope>
    <source>
        <strain evidence="6 7">BYS171W</strain>
    </source>
</reference>
<dbReference type="SUPFAM" id="SSF46785">
    <property type="entry name" value="Winged helix' DNA-binding domain"/>
    <property type="match status" value="1"/>
</dbReference>
<gene>
    <name evidence="6" type="ORF">PQU92_15060</name>
</gene>
<name>A0ABT5HX46_9CAUL</name>
<keyword evidence="3" id="KW-0804">Transcription</keyword>
<dbReference type="InterPro" id="IPR036390">
    <property type="entry name" value="WH_DNA-bd_sf"/>
</dbReference>
<dbReference type="SMART" id="SM00346">
    <property type="entry name" value="HTH_ICLR"/>
    <property type="match status" value="1"/>
</dbReference>
<accession>A0ABT5HX46</accession>
<dbReference type="Pfam" id="PF01614">
    <property type="entry name" value="IclR_C"/>
    <property type="match status" value="1"/>
</dbReference>
<comment type="caution">
    <text evidence="6">The sequence shown here is derived from an EMBL/GenBank/DDBJ whole genome shotgun (WGS) entry which is preliminary data.</text>
</comment>
<dbReference type="Gene3D" id="3.30.450.40">
    <property type="match status" value="1"/>
</dbReference>
<dbReference type="Pfam" id="PF09339">
    <property type="entry name" value="HTH_IclR"/>
    <property type="match status" value="1"/>
</dbReference>